<dbReference type="GO" id="GO:0005840">
    <property type="term" value="C:ribosome"/>
    <property type="evidence" value="ECO:0007669"/>
    <property type="project" value="UniProtKB-KW"/>
</dbReference>
<comment type="similarity">
    <text evidence="1 5">Belongs to the universal ribosomal protein uL29 family.</text>
</comment>
<comment type="caution">
    <text evidence="7">The sequence shown here is derived from an EMBL/GenBank/DDBJ whole genome shotgun (WGS) entry which is preliminary data.</text>
</comment>
<keyword evidence="3 5" id="KW-0687">Ribonucleoprotein</keyword>
<protein>
    <recommendedName>
        <fullName evidence="4 5">Large ribosomal subunit protein uL29</fullName>
    </recommendedName>
</protein>
<evidence type="ECO:0000256" key="3">
    <source>
        <dbReference type="ARBA" id="ARBA00023274"/>
    </source>
</evidence>
<reference evidence="7 8" key="1">
    <citation type="submission" date="2015-02" db="EMBL/GenBank/DDBJ databases">
        <title>Improved understanding of the partial-nitritation anammox process through 23 genomes representing the majority of the microbial community.</title>
        <authorList>
            <person name="Speth D.R."/>
            <person name="In T Zandt M."/>
            <person name="Guerrero Cruz S."/>
            <person name="Jetten M.S."/>
            <person name="Dutilh B.E."/>
        </authorList>
    </citation>
    <scope>NUCLEOTIDE SEQUENCE [LARGE SCALE GENOMIC DNA]</scope>
    <source>
        <strain evidence="7">OLB21</strain>
    </source>
</reference>
<dbReference type="InterPro" id="IPR036049">
    <property type="entry name" value="Ribosomal_uL29_sf"/>
</dbReference>
<evidence type="ECO:0000313" key="8">
    <source>
        <dbReference type="Proteomes" id="UP000070449"/>
    </source>
</evidence>
<dbReference type="InterPro" id="IPR001854">
    <property type="entry name" value="Ribosomal_uL29"/>
</dbReference>
<accession>A0A136KKY4</accession>
<proteinExistence type="inferred from homology"/>
<sequence length="90" mass="10391">MKSKELIKQTKSQLQNRLADKKNELASVLYDIKIGQETNFSVTRKIRKEIARIMTSLNMNTFSKEEVSEPKETIKKDSKKVSKSDKITKS</sequence>
<keyword evidence="2 5" id="KW-0689">Ribosomal protein</keyword>
<dbReference type="GO" id="GO:1990904">
    <property type="term" value="C:ribonucleoprotein complex"/>
    <property type="evidence" value="ECO:0007669"/>
    <property type="project" value="UniProtKB-KW"/>
</dbReference>
<dbReference type="EMBL" id="JYPD01000010">
    <property type="protein sequence ID" value="KXK10060.1"/>
    <property type="molecule type" value="Genomic_DNA"/>
</dbReference>
<feature type="region of interest" description="Disordered" evidence="6">
    <location>
        <begin position="64"/>
        <end position="90"/>
    </location>
</feature>
<name>A0A136KKY4_9BACT</name>
<evidence type="ECO:0000256" key="5">
    <source>
        <dbReference type="HAMAP-Rule" id="MF_00374"/>
    </source>
</evidence>
<dbReference type="Gene3D" id="1.10.287.310">
    <property type="match status" value="1"/>
</dbReference>
<dbReference type="STRING" id="1617427.UZ20_WS6002000142"/>
<dbReference type="GO" id="GO:0003735">
    <property type="term" value="F:structural constituent of ribosome"/>
    <property type="evidence" value="ECO:0007669"/>
    <property type="project" value="InterPro"/>
</dbReference>
<dbReference type="NCBIfam" id="TIGR00012">
    <property type="entry name" value="L29"/>
    <property type="match status" value="1"/>
</dbReference>
<dbReference type="GO" id="GO:0006412">
    <property type="term" value="P:translation"/>
    <property type="evidence" value="ECO:0007669"/>
    <property type="project" value="UniProtKB-UniRule"/>
</dbReference>
<evidence type="ECO:0000256" key="2">
    <source>
        <dbReference type="ARBA" id="ARBA00022980"/>
    </source>
</evidence>
<dbReference type="SUPFAM" id="SSF46561">
    <property type="entry name" value="Ribosomal protein L29 (L29p)"/>
    <property type="match status" value="1"/>
</dbReference>
<evidence type="ECO:0000313" key="7">
    <source>
        <dbReference type="EMBL" id="KXK10060.1"/>
    </source>
</evidence>
<evidence type="ECO:0000256" key="4">
    <source>
        <dbReference type="ARBA" id="ARBA00035204"/>
    </source>
</evidence>
<dbReference type="Proteomes" id="UP000070449">
    <property type="component" value="Unassembled WGS sequence"/>
</dbReference>
<gene>
    <name evidence="5 7" type="primary">rpmC</name>
    <name evidence="7" type="ORF">UZ20_WS6002000142</name>
</gene>
<organism evidence="7 8">
    <name type="scientific">candidate division WS6 bacterium OLB21</name>
    <dbReference type="NCBI Taxonomy" id="1617427"/>
    <lineage>
        <taxon>Bacteria</taxon>
        <taxon>Candidatus Dojkabacteria</taxon>
    </lineage>
</organism>
<evidence type="ECO:0000256" key="6">
    <source>
        <dbReference type="SAM" id="MobiDB-lite"/>
    </source>
</evidence>
<dbReference type="Pfam" id="PF00831">
    <property type="entry name" value="Ribosomal_L29"/>
    <property type="match status" value="1"/>
</dbReference>
<dbReference type="AlphaFoldDB" id="A0A136KKY4"/>
<evidence type="ECO:0000256" key="1">
    <source>
        <dbReference type="ARBA" id="ARBA00009254"/>
    </source>
</evidence>
<dbReference type="HAMAP" id="MF_00374">
    <property type="entry name" value="Ribosomal_uL29"/>
    <property type="match status" value="1"/>
</dbReference>